<dbReference type="InterPro" id="IPR026683">
    <property type="entry name" value="TOR_cat"/>
</dbReference>
<dbReference type="InterPro" id="IPR011989">
    <property type="entry name" value="ARM-like"/>
</dbReference>
<dbReference type="Gene3D" id="1.20.120.150">
    <property type="entry name" value="FKBP12-rapamycin binding domain"/>
    <property type="match status" value="1"/>
</dbReference>
<comment type="caution">
    <text evidence="15">The sequence shown here is derived from an EMBL/GenBank/DDBJ whole genome shotgun (WGS) entry which is preliminary data.</text>
</comment>
<dbReference type="Gene3D" id="1.25.10.10">
    <property type="entry name" value="Leucine-rich Repeat Variant"/>
    <property type="match status" value="3"/>
</dbReference>
<feature type="compositionally biased region" description="Polar residues" evidence="11">
    <location>
        <begin position="846"/>
        <end position="861"/>
    </location>
</feature>
<dbReference type="Gene3D" id="3.30.1010.10">
    <property type="entry name" value="Phosphatidylinositol 3-kinase Catalytic Subunit, Chain A, domain 4"/>
    <property type="match status" value="1"/>
</dbReference>
<dbReference type="EC" id="2.7.11.1" evidence="2"/>
<feature type="domain" description="FAT" evidence="13">
    <location>
        <begin position="1327"/>
        <end position="2046"/>
    </location>
</feature>
<dbReference type="InterPro" id="IPR011009">
    <property type="entry name" value="Kinase-like_dom_sf"/>
</dbReference>
<dbReference type="InterPro" id="IPR021133">
    <property type="entry name" value="HEAT_type_2"/>
</dbReference>
<dbReference type="GO" id="GO:0004674">
    <property type="term" value="F:protein serine/threonine kinase activity"/>
    <property type="evidence" value="ECO:0007669"/>
    <property type="project" value="UniProtKB-EC"/>
</dbReference>
<evidence type="ECO:0000313" key="16">
    <source>
        <dbReference type="Proteomes" id="UP001150538"/>
    </source>
</evidence>
<dbReference type="PROSITE" id="PS51190">
    <property type="entry name" value="FATC"/>
    <property type="match status" value="1"/>
</dbReference>
<protein>
    <recommendedName>
        <fullName evidence="2">non-specific serine/threonine protein kinase</fullName>
        <ecNumber evidence="2">2.7.11.1</ecNumber>
    </recommendedName>
</protein>
<dbReference type="SUPFAM" id="SSF47212">
    <property type="entry name" value="FKBP12-rapamycin-binding domain of FKBP-rapamycin-associated protein (FRAP)"/>
    <property type="match status" value="1"/>
</dbReference>
<evidence type="ECO:0000259" key="14">
    <source>
        <dbReference type="PROSITE" id="PS51190"/>
    </source>
</evidence>
<evidence type="ECO:0000256" key="9">
    <source>
        <dbReference type="ARBA" id="ARBA00048679"/>
    </source>
</evidence>
<dbReference type="Pfam" id="PF08771">
    <property type="entry name" value="FRB_dom"/>
    <property type="match status" value="1"/>
</dbReference>
<dbReference type="InterPro" id="IPR050517">
    <property type="entry name" value="DDR_Repair_Kinase"/>
</dbReference>
<dbReference type="Pfam" id="PF00454">
    <property type="entry name" value="PI3_PI4_kinase"/>
    <property type="match status" value="1"/>
</dbReference>
<evidence type="ECO:0000256" key="3">
    <source>
        <dbReference type="ARBA" id="ARBA00022679"/>
    </source>
</evidence>
<dbReference type="FunFam" id="1.10.1070.11:FF:000029">
    <property type="entry name" value="Serine/threonine-protein kinase TOR"/>
    <property type="match status" value="1"/>
</dbReference>
<evidence type="ECO:0000259" key="13">
    <source>
        <dbReference type="PROSITE" id="PS51189"/>
    </source>
</evidence>
<keyword evidence="3 15" id="KW-0808">Transferase</keyword>
<feature type="region of interest" description="Disordered" evidence="11">
    <location>
        <begin position="845"/>
        <end position="867"/>
    </location>
</feature>
<dbReference type="EMBL" id="JANBPU010000029">
    <property type="protein sequence ID" value="KAJ1919293.1"/>
    <property type="molecule type" value="Genomic_DNA"/>
</dbReference>
<dbReference type="InterPro" id="IPR018936">
    <property type="entry name" value="PI3/4_kinase_CS"/>
</dbReference>
<dbReference type="GO" id="GO:0031931">
    <property type="term" value="C:TORC1 complex"/>
    <property type="evidence" value="ECO:0007669"/>
    <property type="project" value="TreeGrafter"/>
</dbReference>
<dbReference type="PANTHER" id="PTHR11139">
    <property type="entry name" value="ATAXIA TELANGIECTASIA MUTATED ATM -RELATED"/>
    <property type="match status" value="1"/>
</dbReference>
<dbReference type="InterPro" id="IPR014009">
    <property type="entry name" value="PIK_FAT"/>
</dbReference>
<dbReference type="OrthoDB" id="381190at2759"/>
<dbReference type="SMART" id="SM01346">
    <property type="entry name" value="DUF3385"/>
    <property type="match status" value="1"/>
</dbReference>
<dbReference type="InterPro" id="IPR009076">
    <property type="entry name" value="FRB_dom"/>
</dbReference>
<feature type="region of interest" description="Disordered" evidence="11">
    <location>
        <begin position="1824"/>
        <end position="1854"/>
    </location>
</feature>
<evidence type="ECO:0000313" key="15">
    <source>
        <dbReference type="EMBL" id="KAJ1919293.1"/>
    </source>
</evidence>
<proteinExistence type="inferred from homology"/>
<evidence type="ECO:0000256" key="11">
    <source>
        <dbReference type="SAM" id="MobiDB-lite"/>
    </source>
</evidence>
<dbReference type="InterPro" id="IPR000403">
    <property type="entry name" value="PI3/4_kinase_cat_dom"/>
</dbReference>
<feature type="domain" description="PI3K/PI4K catalytic" evidence="12">
    <location>
        <begin position="2224"/>
        <end position="2536"/>
    </location>
</feature>
<dbReference type="Proteomes" id="UP001150538">
    <property type="component" value="Unassembled WGS sequence"/>
</dbReference>
<dbReference type="Gene3D" id="1.10.1070.11">
    <property type="entry name" value="Phosphatidylinositol 3-/4-kinase, catalytic domain"/>
    <property type="match status" value="1"/>
</dbReference>
<dbReference type="SMART" id="SM01343">
    <property type="entry name" value="FATC"/>
    <property type="match status" value="1"/>
</dbReference>
<dbReference type="Pfam" id="PF02259">
    <property type="entry name" value="FAT"/>
    <property type="match status" value="2"/>
</dbReference>
<evidence type="ECO:0000256" key="1">
    <source>
        <dbReference type="ARBA" id="ARBA00011031"/>
    </source>
</evidence>
<feature type="region of interest" description="Disordered" evidence="11">
    <location>
        <begin position="1748"/>
        <end position="1773"/>
    </location>
</feature>
<dbReference type="Pfam" id="PF02260">
    <property type="entry name" value="FATC"/>
    <property type="match status" value="1"/>
</dbReference>
<evidence type="ECO:0000256" key="4">
    <source>
        <dbReference type="ARBA" id="ARBA00022737"/>
    </source>
</evidence>
<evidence type="ECO:0000256" key="2">
    <source>
        <dbReference type="ARBA" id="ARBA00012513"/>
    </source>
</evidence>
<dbReference type="PROSITE" id="PS50290">
    <property type="entry name" value="PI3_4_KINASE_3"/>
    <property type="match status" value="1"/>
</dbReference>
<dbReference type="GO" id="GO:0031932">
    <property type="term" value="C:TORC2 complex"/>
    <property type="evidence" value="ECO:0007669"/>
    <property type="project" value="TreeGrafter"/>
</dbReference>
<dbReference type="SMART" id="SM00146">
    <property type="entry name" value="PI3Kc"/>
    <property type="match status" value="1"/>
</dbReference>
<feature type="repeat" description="HEAT" evidence="10">
    <location>
        <begin position="142"/>
        <end position="180"/>
    </location>
</feature>
<dbReference type="FunFam" id="3.30.1010.10:FF:000006">
    <property type="entry name" value="Serine/threonine-protein kinase TOR"/>
    <property type="match status" value="1"/>
</dbReference>
<evidence type="ECO:0000256" key="5">
    <source>
        <dbReference type="ARBA" id="ARBA00022741"/>
    </source>
</evidence>
<evidence type="ECO:0000259" key="12">
    <source>
        <dbReference type="PROSITE" id="PS50290"/>
    </source>
</evidence>
<evidence type="ECO:0000256" key="6">
    <source>
        <dbReference type="ARBA" id="ARBA00022777"/>
    </source>
</evidence>
<comment type="catalytic activity">
    <reaction evidence="8">
        <text>L-threonyl-[protein] + ATP = O-phospho-L-threonyl-[protein] + ADP + H(+)</text>
        <dbReference type="Rhea" id="RHEA:46608"/>
        <dbReference type="Rhea" id="RHEA-COMP:11060"/>
        <dbReference type="Rhea" id="RHEA-COMP:11605"/>
        <dbReference type="ChEBI" id="CHEBI:15378"/>
        <dbReference type="ChEBI" id="CHEBI:30013"/>
        <dbReference type="ChEBI" id="CHEBI:30616"/>
        <dbReference type="ChEBI" id="CHEBI:61977"/>
        <dbReference type="ChEBI" id="CHEBI:456216"/>
        <dbReference type="EC" id="2.7.11.1"/>
    </reaction>
</comment>
<keyword evidence="7" id="KW-0067">ATP-binding</keyword>
<gene>
    <name evidence="15" type="primary">TOR1</name>
    <name evidence="15" type="ORF">H4219_002055</name>
</gene>
<keyword evidence="5" id="KW-0547">Nucleotide-binding</keyword>
<dbReference type="GO" id="GO:0005737">
    <property type="term" value="C:cytoplasm"/>
    <property type="evidence" value="ECO:0007669"/>
    <property type="project" value="TreeGrafter"/>
</dbReference>
<sequence length="2597" mass="296689">MMQATKSGESAYENVINAMIQSLKLYTSRSDLKSKLTTVGILSVLVMQESLDDAQFERMANLLHYLLGYSDMVINREVVDIFGHLLRKTGAMANASLDTEIKRCLEWLQGEKNEYRILTALLFIKTCCQRSQSFTNNYVPQILDSLPPLIKDPKKDVRITAVEALSACLKLIAPRESQTKTQWFTQLYVDAMQNLRSETVEGQHAALLVFRELISHSGMFMRSRFVETTEVLLRYKDSKDLDIRKLVMDMLPKFAQYYPSEFIRPRGPNVDSFLQQSCNWLIELNNYDKVRPYAFASLAGLADACKSDFKPFLEVTIMAAKGILVLSNVNASIDPKPVLFLIHDLAYSMGPALTKYMHEILDLMFDTGLSYPLCKALSALKREVNQLSVVIQDQLINTISLVLAGEPFRVESAAITNLENKFQSNMLASPTVPGTPIDGSFNFGKSNSNSSATNDKIPAIPTTDDIVMALNILGNFGFDRENMSVFIQKVVLPFLNDADKIVRSTAINAVSNIILNDEMYMKPGSPATEVTNDITQHLIAVAATDIEVDVRVKAAKTLLEGTCLDFILIKSENIQSLMLILNDSCFEVKTIILNILGRLATNNPAHTTSTLRRIIVQLLTELEHVQETQEKDECIQLIMTMVQSAETWIRSYVNKIFLTILPMANDPNPQLAGRFLDTIGLLAYVGGEDLIPYTKEIMDHITAALKDKPNQKKRLSALTALGRCASFCGLVISPYYRYPDLLDTLADMLQNETNEEIRIECIRVLGILGAIDPHEIKQIKEGVRNKKPAKYPGTKPRFGHFQTLYGGTTVGLNGRNNARRLRRIEMEVADDWERTGKYMNRLNKAAKTSSMPTEASAADSSNVDKDTTSADYELDANLEEEDKLGPNNPNILFGNADNYTAISIKYMLDVLQNPQYRAYHKDAVKALINMFTSISLCRSTYLKPVLPALIKAMKENKGENLEFYIEQLAKFVAASKEYIRPFLGPLFELFKIRTDAPPSQLLTTISLIEVIAEAQSGDFAPHLPTVIPFLLKVMINDRSNNFDLIRRALHAFQVMAPGLDAYLYLVMPKILWILEANDKPQNVIEEALVTVTVLISQINCHTFASRIVQSLIKLLLTTQSQILVEKIVDVFCVLMQQLQDNFVIFMPKISSAMSAKKMQRHQKYEYYSNQLFTNKLVMQPVRLVQSSIMSDVLIAKSTYPNEIPPKEKIHIPSLRRAWSTNQKSTRSDWNEWLRVLNFELIAQSPSPALRACATLTNRFYKLSTEMFNHAFMSCWEALSEQYKTELVRAVDEAASSENVSSDVLLTILNLAEYMERNDKQTPISLKKLNQFARKCNALAKALHYTEIQWTTQRLHSSIAELIDLNHQLDLTDAAIGTLNYVKKIMPDSADRVKWYVRLEQWDEALDIYRQKEKDHGYILANAVGQMECLERMSDWETLMPMIKKAWKEGPQILRENTASIAVNMSLSIGDFEGMTEYVSTLDDKYKSHKIFCKALLAVHNGDYETAKALINEGRSFIENDLSSILNESYSRSYDQMIICQMLSELEEVIVFKHMNNQIERQDVIVNTWRKRLAGMQRNIDVWHKTLLIRSLALPPSADMDTWIRFIDLCRRNNQLELCRQTIEMLVREEYDCFQLEAAQREGSPPPQNIASLYGRRYISVSSTNFPSQNFHPRLDTREGVPIMEDWLRRYCQPALIYTYLKYKWDLGKRVEAYRLLDEVKRDLSAQIGFDPCHPELFLLSLDRMQGANNGVQDSPSVNGSMSPPGNSTPFQGLSVTNSITAQTLQGMGWEDDAELDIEQVHTLARFYFKSGEWLSRIHAEQERAKESLRNSKNGNGNGNKKSRRNKRSDTLAIPQHQRQSILVDAATLVVETTVELSSLSLNSMSDAPHMSVKDQILEAYRMATVLDRKWYKAWHALALRHYEDTQAYEREKNAITTDIIEKHVIPSVHGFFKAIQLSETNTTLQDTLRLLTVWFNYGKFELVSKNILMGFNDVKITTWLQVIPQIIARIHTPYEKVRDLVVQLLVEVGKYHPQAILFSLTVASKSEFGLRRDAAMSILQKLRDHNPGLIQEADMVSGELVRITELWFEHWYYGLEETSNLYFRHNDLVGMFQKLKVLYDLFQNGPETHRDLAFIQQYGRELEEAAELIKRFLQQPESARNMNLIYQAWDIYAPMYYKLEKIVKSKSSIDLKSASPKLYKCRNLKVAVPGTYDPDKPLISIAKFYPELKVFPSKQRPRLLNLFGDDGKRYCFILKGHEDIRQDERVMQFFELINTLLNRDANTARRQLGIERFPAIPLSPTSGLLGFYANCDTINELVTQFRQRYGIPLSDEHAKIKTLLPDIEHCTIIQRIEGFEHVMETTEGMDLCKTMWYRSPSAEVWLERRTNYTRSLGVTSIAGYVLGLGDRHPSNIMIHSQTGKVVHIDFGDCFEAARNRDSFPELIPFRLTRMLILAMEVNSLEGSFKITCQHTMRVLRANRDSLMAVLEAFVYDPLVSWHYLQDEKTKKKNATDNDDSLRNKKRYNEKELSKLSKEANQWQTANPKATAIIERISNKLTGHDFYSDYGLETPEQVDKLIRQATYIENLCQTYPGWCAMW</sequence>
<dbReference type="SMART" id="SM01345">
    <property type="entry name" value="Rapamycin_bind"/>
    <property type="match status" value="1"/>
</dbReference>
<dbReference type="GO" id="GO:0044877">
    <property type="term" value="F:protein-containing complex binding"/>
    <property type="evidence" value="ECO:0007669"/>
    <property type="project" value="InterPro"/>
</dbReference>
<dbReference type="InterPro" id="IPR036738">
    <property type="entry name" value="FRB_sf"/>
</dbReference>
<dbReference type="GO" id="GO:0016242">
    <property type="term" value="P:negative regulation of macroautophagy"/>
    <property type="evidence" value="ECO:0007669"/>
    <property type="project" value="TreeGrafter"/>
</dbReference>
<dbReference type="Pfam" id="PF11865">
    <property type="entry name" value="mTOR_dom"/>
    <property type="match status" value="2"/>
</dbReference>
<dbReference type="GO" id="GO:0031929">
    <property type="term" value="P:TOR signaling"/>
    <property type="evidence" value="ECO:0007669"/>
    <property type="project" value="TreeGrafter"/>
</dbReference>
<dbReference type="Pfam" id="PF23593">
    <property type="entry name" value="HEAT_ATR"/>
    <property type="match status" value="1"/>
</dbReference>
<keyword evidence="6 15" id="KW-0418">Kinase</keyword>
<dbReference type="InterPro" id="IPR036940">
    <property type="entry name" value="PI3/4_kinase_cat_sf"/>
</dbReference>
<dbReference type="InterPro" id="IPR003152">
    <property type="entry name" value="FATC_dom"/>
</dbReference>
<keyword evidence="4" id="KW-0677">Repeat</keyword>
<name>A0A9W8DR24_9FUNG</name>
<dbReference type="CDD" id="cd05169">
    <property type="entry name" value="PIKKc_TOR"/>
    <property type="match status" value="1"/>
</dbReference>
<dbReference type="PROSITE" id="PS00915">
    <property type="entry name" value="PI3_4_KINASE_1"/>
    <property type="match status" value="1"/>
</dbReference>
<comment type="similarity">
    <text evidence="1">Belongs to the PI3/PI4-kinase family.</text>
</comment>
<keyword evidence="16" id="KW-1185">Reference proteome</keyword>
<dbReference type="SUPFAM" id="SSF56112">
    <property type="entry name" value="Protein kinase-like (PK-like)"/>
    <property type="match status" value="1"/>
</dbReference>
<dbReference type="GO" id="GO:0005634">
    <property type="term" value="C:nucleus"/>
    <property type="evidence" value="ECO:0007669"/>
    <property type="project" value="TreeGrafter"/>
</dbReference>
<comment type="catalytic activity">
    <reaction evidence="9">
        <text>L-seryl-[protein] + ATP = O-phospho-L-seryl-[protein] + ADP + H(+)</text>
        <dbReference type="Rhea" id="RHEA:17989"/>
        <dbReference type="Rhea" id="RHEA-COMP:9863"/>
        <dbReference type="Rhea" id="RHEA-COMP:11604"/>
        <dbReference type="ChEBI" id="CHEBI:15378"/>
        <dbReference type="ChEBI" id="CHEBI:29999"/>
        <dbReference type="ChEBI" id="CHEBI:30616"/>
        <dbReference type="ChEBI" id="CHEBI:83421"/>
        <dbReference type="ChEBI" id="CHEBI:456216"/>
        <dbReference type="EC" id="2.7.11.1"/>
    </reaction>
</comment>
<dbReference type="PROSITE" id="PS51189">
    <property type="entry name" value="FAT"/>
    <property type="match status" value="1"/>
</dbReference>
<dbReference type="InterPro" id="IPR057564">
    <property type="entry name" value="HEAT_ATR"/>
</dbReference>
<evidence type="ECO:0000256" key="7">
    <source>
        <dbReference type="ARBA" id="ARBA00022840"/>
    </source>
</evidence>
<reference evidence="15" key="1">
    <citation type="submission" date="2022-07" db="EMBL/GenBank/DDBJ databases">
        <title>Phylogenomic reconstructions and comparative analyses of Kickxellomycotina fungi.</title>
        <authorList>
            <person name="Reynolds N.K."/>
            <person name="Stajich J.E."/>
            <person name="Barry K."/>
            <person name="Grigoriev I.V."/>
            <person name="Crous P."/>
            <person name="Smith M.E."/>
        </authorList>
    </citation>
    <scope>NUCLEOTIDE SEQUENCE</scope>
    <source>
        <strain evidence="15">NBRC 100468</strain>
    </source>
</reference>
<evidence type="ECO:0000256" key="8">
    <source>
        <dbReference type="ARBA" id="ARBA00047899"/>
    </source>
</evidence>
<dbReference type="InterPro" id="IPR024585">
    <property type="entry name" value="mTOR_dom"/>
</dbReference>
<dbReference type="InterPro" id="IPR016024">
    <property type="entry name" value="ARM-type_fold"/>
</dbReference>
<dbReference type="PANTHER" id="PTHR11139:SF9">
    <property type="entry name" value="SERINE_THREONINE-PROTEIN KINASE MTOR"/>
    <property type="match status" value="1"/>
</dbReference>
<evidence type="ECO:0000256" key="10">
    <source>
        <dbReference type="PROSITE-ProRule" id="PRU00103"/>
    </source>
</evidence>
<dbReference type="GO" id="GO:0005524">
    <property type="term" value="F:ATP binding"/>
    <property type="evidence" value="ECO:0007669"/>
    <property type="project" value="UniProtKB-KW"/>
</dbReference>
<dbReference type="InterPro" id="IPR003151">
    <property type="entry name" value="PIK-rel_kinase_FAT"/>
</dbReference>
<accession>A0A9W8DR24</accession>
<dbReference type="PROSITE" id="PS50077">
    <property type="entry name" value="HEAT_REPEAT"/>
    <property type="match status" value="1"/>
</dbReference>
<dbReference type="SUPFAM" id="SSF48371">
    <property type="entry name" value="ARM repeat"/>
    <property type="match status" value="1"/>
</dbReference>
<organism evidence="15 16">
    <name type="scientific">Mycoemilia scoparia</name>
    <dbReference type="NCBI Taxonomy" id="417184"/>
    <lineage>
        <taxon>Eukaryota</taxon>
        <taxon>Fungi</taxon>
        <taxon>Fungi incertae sedis</taxon>
        <taxon>Zoopagomycota</taxon>
        <taxon>Kickxellomycotina</taxon>
        <taxon>Kickxellomycetes</taxon>
        <taxon>Kickxellales</taxon>
        <taxon>Kickxellaceae</taxon>
        <taxon>Mycoemilia</taxon>
    </lineage>
</organism>
<feature type="domain" description="FATC" evidence="14">
    <location>
        <begin position="2565"/>
        <end position="2597"/>
    </location>
</feature>